<evidence type="ECO:0000313" key="6">
    <source>
        <dbReference type="Proteomes" id="UP000184139"/>
    </source>
</evidence>
<dbReference type="Pfam" id="PF01728">
    <property type="entry name" value="FtsJ"/>
    <property type="match status" value="1"/>
</dbReference>
<keyword evidence="5" id="KW-0489">Methyltransferase</keyword>
<dbReference type="Pfam" id="PF01479">
    <property type="entry name" value="S4"/>
    <property type="match status" value="1"/>
</dbReference>
<feature type="domain" description="RNA-binding S4" evidence="4">
    <location>
        <begin position="7"/>
        <end position="71"/>
    </location>
</feature>
<dbReference type="PIRSF" id="PIRSF005578">
    <property type="entry name" value="TlyA"/>
    <property type="match status" value="1"/>
</dbReference>
<dbReference type="STRING" id="1121409.SAMN02745124_01023"/>
<comment type="similarity">
    <text evidence="2">Belongs to the TlyA family.</text>
</comment>
<proteinExistence type="inferred from homology"/>
<dbReference type="OrthoDB" id="9784736at2"/>
<dbReference type="AlphaFoldDB" id="A0A1M5U658"/>
<evidence type="ECO:0000256" key="1">
    <source>
        <dbReference type="ARBA" id="ARBA00022884"/>
    </source>
</evidence>
<protein>
    <submittedName>
        <fullName evidence="5">23S rRNA (Cytidine1920-2'-O)/16S rRNA (Cytidine1409-2'-O)-methyltransferase</fullName>
    </submittedName>
</protein>
<dbReference type="RefSeq" id="WP_073373863.1">
    <property type="nucleotide sequence ID" value="NZ_FQXS01000004.1"/>
</dbReference>
<accession>A0A1M5U658</accession>
<dbReference type="CDD" id="cd00165">
    <property type="entry name" value="S4"/>
    <property type="match status" value="1"/>
</dbReference>
<dbReference type="InterPro" id="IPR002877">
    <property type="entry name" value="RNA_MeTrfase_FtsJ_dom"/>
</dbReference>
<dbReference type="InterPro" id="IPR002942">
    <property type="entry name" value="S4_RNA-bd"/>
</dbReference>
<name>A0A1M5U658_9BACT</name>
<dbReference type="GO" id="GO:0003723">
    <property type="term" value="F:RNA binding"/>
    <property type="evidence" value="ECO:0007669"/>
    <property type="project" value="UniProtKB-KW"/>
</dbReference>
<dbReference type="NCBIfam" id="TIGR00478">
    <property type="entry name" value="tly"/>
    <property type="match status" value="1"/>
</dbReference>
<keyword evidence="6" id="KW-1185">Reference proteome</keyword>
<dbReference type="SUPFAM" id="SSF53335">
    <property type="entry name" value="S-adenosyl-L-methionine-dependent methyltransferases"/>
    <property type="match status" value="1"/>
</dbReference>
<dbReference type="EMBL" id="FQXS01000004">
    <property type="protein sequence ID" value="SHH58381.1"/>
    <property type="molecule type" value="Genomic_DNA"/>
</dbReference>
<dbReference type="PANTHER" id="PTHR32319">
    <property type="entry name" value="BACTERIAL HEMOLYSIN-LIKE PROTEIN"/>
    <property type="match status" value="1"/>
</dbReference>
<organism evidence="5 6">
    <name type="scientific">Desulfofustis glycolicus DSM 9705</name>
    <dbReference type="NCBI Taxonomy" id="1121409"/>
    <lineage>
        <taxon>Bacteria</taxon>
        <taxon>Pseudomonadati</taxon>
        <taxon>Thermodesulfobacteriota</taxon>
        <taxon>Desulfobulbia</taxon>
        <taxon>Desulfobulbales</taxon>
        <taxon>Desulfocapsaceae</taxon>
        <taxon>Desulfofustis</taxon>
    </lineage>
</organism>
<sequence length="250" mass="27708">MSRTRKQRLDELLVERRLVERRDQAEQLIRAGKVLVAEVVADKPGRTYPENVVIRIRQQPAYVSRGGIKLAGALDRFAIDPYGWVCADIGASTGGFTDCLLQHGARIVYAVDVGYGILHWKLRSDKRVVVRERCNARHLTARQIERTLDLAVLDTSFISLTKLIPPLLPLFSEKIRIVALVKPQFEVRPERVGRGGIVSDAQTQQEAVAAIRDFSVSLGLSCEGIVASPITGTKGNQEYLLYLTGCSRSG</sequence>
<keyword evidence="1 3" id="KW-0694">RNA-binding</keyword>
<dbReference type="Gene3D" id="3.40.50.150">
    <property type="entry name" value="Vaccinia Virus protein VP39"/>
    <property type="match status" value="1"/>
</dbReference>
<dbReference type="PROSITE" id="PS50889">
    <property type="entry name" value="S4"/>
    <property type="match status" value="1"/>
</dbReference>
<evidence type="ECO:0000256" key="3">
    <source>
        <dbReference type="PROSITE-ProRule" id="PRU00182"/>
    </source>
</evidence>
<evidence type="ECO:0000259" key="4">
    <source>
        <dbReference type="SMART" id="SM00363"/>
    </source>
</evidence>
<dbReference type="GO" id="GO:0032259">
    <property type="term" value="P:methylation"/>
    <property type="evidence" value="ECO:0007669"/>
    <property type="project" value="UniProtKB-KW"/>
</dbReference>
<dbReference type="PANTHER" id="PTHR32319:SF0">
    <property type="entry name" value="BACTERIAL HEMOLYSIN-LIKE PROTEIN"/>
    <property type="match status" value="1"/>
</dbReference>
<dbReference type="SUPFAM" id="SSF55174">
    <property type="entry name" value="Alpha-L RNA-binding motif"/>
    <property type="match status" value="1"/>
</dbReference>
<reference evidence="5 6" key="1">
    <citation type="submission" date="2016-11" db="EMBL/GenBank/DDBJ databases">
        <authorList>
            <person name="Jaros S."/>
            <person name="Januszkiewicz K."/>
            <person name="Wedrychowicz H."/>
        </authorList>
    </citation>
    <scope>NUCLEOTIDE SEQUENCE [LARGE SCALE GENOMIC DNA]</scope>
    <source>
        <strain evidence="5 6">DSM 9705</strain>
    </source>
</reference>
<evidence type="ECO:0000313" key="5">
    <source>
        <dbReference type="EMBL" id="SHH58381.1"/>
    </source>
</evidence>
<dbReference type="SMART" id="SM00363">
    <property type="entry name" value="S4"/>
    <property type="match status" value="1"/>
</dbReference>
<dbReference type="InterPro" id="IPR036986">
    <property type="entry name" value="S4_RNA-bd_sf"/>
</dbReference>
<dbReference type="GO" id="GO:0008168">
    <property type="term" value="F:methyltransferase activity"/>
    <property type="evidence" value="ECO:0007669"/>
    <property type="project" value="UniProtKB-KW"/>
</dbReference>
<dbReference type="InterPro" id="IPR004538">
    <property type="entry name" value="Hemolysin_A/TlyA"/>
</dbReference>
<keyword evidence="5" id="KW-0808">Transferase</keyword>
<dbReference type="InterPro" id="IPR029063">
    <property type="entry name" value="SAM-dependent_MTases_sf"/>
</dbReference>
<dbReference type="Gene3D" id="3.10.290.10">
    <property type="entry name" value="RNA-binding S4 domain"/>
    <property type="match status" value="1"/>
</dbReference>
<gene>
    <name evidence="5" type="ORF">SAMN02745124_01023</name>
</gene>
<dbReference type="InterPro" id="IPR047048">
    <property type="entry name" value="TlyA"/>
</dbReference>
<dbReference type="Proteomes" id="UP000184139">
    <property type="component" value="Unassembled WGS sequence"/>
</dbReference>
<evidence type="ECO:0000256" key="2">
    <source>
        <dbReference type="ARBA" id="ARBA00029460"/>
    </source>
</evidence>